<sequence length="237" mass="26766">MNVHAEVVAPELSGLRPLGIGSFAEDQTLVIARGPLALRDRIFKRLFDVAFSGLAVLFFSPLMILTALAIKLDSTGPVFFMQPRIGRQNRIFYVFKFRSMHVNLLDHGGKKSTQRGDPRITRVGRIIRATSIDELPQLFNVLRGDMSVVGPRPHAINSTAEDLLFWDIDARYWQRHACKPGITGLAQVKGFRGATHQKRDLTDRVTADLEYLGRWSLWSDIVIILRTFAVLVHKNAY</sequence>
<dbReference type="PANTHER" id="PTHR30576">
    <property type="entry name" value="COLANIC BIOSYNTHESIS UDP-GLUCOSE LIPID CARRIER TRANSFERASE"/>
    <property type="match status" value="1"/>
</dbReference>
<dbReference type="EMBL" id="JABBGM010000026">
    <property type="protein sequence ID" value="NML96285.1"/>
    <property type="molecule type" value="Genomic_DNA"/>
</dbReference>
<dbReference type="Pfam" id="PF02397">
    <property type="entry name" value="Bac_transf"/>
    <property type="match status" value="1"/>
</dbReference>
<evidence type="ECO:0000256" key="1">
    <source>
        <dbReference type="ARBA" id="ARBA00006464"/>
    </source>
</evidence>
<comment type="similarity">
    <text evidence="1">Belongs to the bacterial sugar transferase family.</text>
</comment>
<keyword evidence="6" id="KW-1185">Reference proteome</keyword>
<evidence type="ECO:0000256" key="2">
    <source>
        <dbReference type="ARBA" id="ARBA00023169"/>
    </source>
</evidence>
<evidence type="ECO:0000259" key="4">
    <source>
        <dbReference type="Pfam" id="PF02397"/>
    </source>
</evidence>
<dbReference type="Proteomes" id="UP000583556">
    <property type="component" value="Unassembled WGS sequence"/>
</dbReference>
<accession>A0A7Y0BTE5</accession>
<keyword evidence="3" id="KW-1133">Transmembrane helix</keyword>
<organism evidence="5 6">
    <name type="scientific">Novosphingobium olei</name>
    <dbReference type="NCBI Taxonomy" id="2728851"/>
    <lineage>
        <taxon>Bacteria</taxon>
        <taxon>Pseudomonadati</taxon>
        <taxon>Pseudomonadota</taxon>
        <taxon>Alphaproteobacteria</taxon>
        <taxon>Sphingomonadales</taxon>
        <taxon>Sphingomonadaceae</taxon>
        <taxon>Novosphingobium</taxon>
    </lineage>
</organism>
<dbReference type="PANTHER" id="PTHR30576:SF0">
    <property type="entry name" value="UNDECAPRENYL-PHOSPHATE N-ACETYLGALACTOSAMINYL 1-PHOSPHATE TRANSFERASE-RELATED"/>
    <property type="match status" value="1"/>
</dbReference>
<keyword evidence="2" id="KW-0270">Exopolysaccharide synthesis</keyword>
<dbReference type="InterPro" id="IPR003362">
    <property type="entry name" value="Bact_transf"/>
</dbReference>
<name>A0A7Y0BTE5_9SPHN</name>
<gene>
    <name evidence="5" type="ORF">HHL27_21820</name>
</gene>
<evidence type="ECO:0000256" key="3">
    <source>
        <dbReference type="SAM" id="Phobius"/>
    </source>
</evidence>
<dbReference type="AlphaFoldDB" id="A0A7Y0BTE5"/>
<feature type="domain" description="Bacterial sugar transferase" evidence="4">
    <location>
        <begin position="44"/>
        <end position="232"/>
    </location>
</feature>
<reference evidence="5 6" key="1">
    <citation type="submission" date="2020-04" db="EMBL/GenBank/DDBJ databases">
        <title>Novosphingobium sp. TW-4 isolated from soil.</title>
        <authorList>
            <person name="Dahal R.H."/>
            <person name="Chaudhary D.K."/>
        </authorList>
    </citation>
    <scope>NUCLEOTIDE SEQUENCE [LARGE SCALE GENOMIC DNA]</scope>
    <source>
        <strain evidence="5 6">TW-4</strain>
    </source>
</reference>
<keyword evidence="3" id="KW-0812">Transmembrane</keyword>
<keyword evidence="3" id="KW-0472">Membrane</keyword>
<evidence type="ECO:0000313" key="5">
    <source>
        <dbReference type="EMBL" id="NML96285.1"/>
    </source>
</evidence>
<dbReference type="GO" id="GO:0000271">
    <property type="term" value="P:polysaccharide biosynthetic process"/>
    <property type="evidence" value="ECO:0007669"/>
    <property type="project" value="UniProtKB-KW"/>
</dbReference>
<proteinExistence type="inferred from homology"/>
<feature type="transmembrane region" description="Helical" evidence="3">
    <location>
        <begin position="49"/>
        <end position="70"/>
    </location>
</feature>
<protein>
    <submittedName>
        <fullName evidence="5">Exopolysaccharide biosynthesis protein</fullName>
    </submittedName>
</protein>
<comment type="caution">
    <text evidence="5">The sequence shown here is derived from an EMBL/GenBank/DDBJ whole genome shotgun (WGS) entry which is preliminary data.</text>
</comment>
<evidence type="ECO:0000313" key="6">
    <source>
        <dbReference type="Proteomes" id="UP000583556"/>
    </source>
</evidence>
<dbReference type="GO" id="GO:0016780">
    <property type="term" value="F:phosphotransferase activity, for other substituted phosphate groups"/>
    <property type="evidence" value="ECO:0007669"/>
    <property type="project" value="TreeGrafter"/>
</dbReference>